<dbReference type="EMBL" id="CM003377">
    <property type="protein sequence ID" value="KOM46871.1"/>
    <property type="molecule type" value="Genomic_DNA"/>
</dbReference>
<name>A0A0L9UVV6_PHAAN</name>
<dbReference type="Proteomes" id="UP000053144">
    <property type="component" value="Chromosome 7"/>
</dbReference>
<evidence type="ECO:0000313" key="2">
    <source>
        <dbReference type="EMBL" id="KOM46871.1"/>
    </source>
</evidence>
<dbReference type="OMA" id="DYHINER"/>
<proteinExistence type="predicted"/>
<dbReference type="InterPro" id="IPR041588">
    <property type="entry name" value="Integrase_H2C2"/>
</dbReference>
<dbReference type="FunFam" id="1.10.340.70:FF:000001">
    <property type="entry name" value="Retrovirus-related Pol polyprotein from transposon gypsy-like Protein"/>
    <property type="match status" value="1"/>
</dbReference>
<organism evidence="2 3">
    <name type="scientific">Phaseolus angularis</name>
    <name type="common">Azuki bean</name>
    <name type="synonym">Vigna angularis</name>
    <dbReference type="NCBI Taxonomy" id="3914"/>
    <lineage>
        <taxon>Eukaryota</taxon>
        <taxon>Viridiplantae</taxon>
        <taxon>Streptophyta</taxon>
        <taxon>Embryophyta</taxon>
        <taxon>Tracheophyta</taxon>
        <taxon>Spermatophyta</taxon>
        <taxon>Magnoliopsida</taxon>
        <taxon>eudicotyledons</taxon>
        <taxon>Gunneridae</taxon>
        <taxon>Pentapetalae</taxon>
        <taxon>rosids</taxon>
        <taxon>fabids</taxon>
        <taxon>Fabales</taxon>
        <taxon>Fabaceae</taxon>
        <taxon>Papilionoideae</taxon>
        <taxon>50 kb inversion clade</taxon>
        <taxon>NPAAA clade</taxon>
        <taxon>indigoferoid/millettioid clade</taxon>
        <taxon>Phaseoleae</taxon>
        <taxon>Vigna</taxon>
    </lineage>
</organism>
<feature type="domain" description="Integrase zinc-binding" evidence="1">
    <location>
        <begin position="44"/>
        <end position="100"/>
    </location>
</feature>
<dbReference type="STRING" id="3914.A0A0L9UVV6"/>
<protein>
    <recommendedName>
        <fullName evidence="1">Integrase zinc-binding domain-containing protein</fullName>
    </recommendedName>
</protein>
<dbReference type="Pfam" id="PF17921">
    <property type="entry name" value="Integrase_H2C2"/>
    <property type="match status" value="1"/>
</dbReference>
<dbReference type="PANTHER" id="PTHR35046">
    <property type="entry name" value="ZINC KNUCKLE (CCHC-TYPE) FAMILY PROTEIN"/>
    <property type="match status" value="1"/>
</dbReference>
<reference evidence="3" key="1">
    <citation type="journal article" date="2015" name="Proc. Natl. Acad. Sci. U.S.A.">
        <title>Genome sequencing of adzuki bean (Vigna angularis) provides insight into high starch and low fat accumulation and domestication.</title>
        <authorList>
            <person name="Yang K."/>
            <person name="Tian Z."/>
            <person name="Chen C."/>
            <person name="Luo L."/>
            <person name="Zhao B."/>
            <person name="Wang Z."/>
            <person name="Yu L."/>
            <person name="Li Y."/>
            <person name="Sun Y."/>
            <person name="Li W."/>
            <person name="Chen Y."/>
            <person name="Li Y."/>
            <person name="Zhang Y."/>
            <person name="Ai D."/>
            <person name="Zhao J."/>
            <person name="Shang C."/>
            <person name="Ma Y."/>
            <person name="Wu B."/>
            <person name="Wang M."/>
            <person name="Gao L."/>
            <person name="Sun D."/>
            <person name="Zhang P."/>
            <person name="Guo F."/>
            <person name="Wang W."/>
            <person name="Li Y."/>
            <person name="Wang J."/>
            <person name="Varshney R.K."/>
            <person name="Wang J."/>
            <person name="Ling H.Q."/>
            <person name="Wan P."/>
        </authorList>
    </citation>
    <scope>NUCLEOTIDE SEQUENCE</scope>
    <source>
        <strain evidence="3">cv. Jingnong 6</strain>
    </source>
</reference>
<evidence type="ECO:0000259" key="1">
    <source>
        <dbReference type="Pfam" id="PF17921"/>
    </source>
</evidence>
<accession>A0A0L9UVV6</accession>
<dbReference type="PANTHER" id="PTHR35046:SF9">
    <property type="entry name" value="RNA-DIRECTED DNA POLYMERASE"/>
    <property type="match status" value="1"/>
</dbReference>
<dbReference type="Gene3D" id="1.10.340.70">
    <property type="match status" value="1"/>
</dbReference>
<dbReference type="AlphaFoldDB" id="A0A0L9UVV6"/>
<sequence>MGELYEQDDFFSSIFSNCQKKAQGGYYVSKGYLFKEGKLCVPQGSHRKLLIKESHEGGLMGHFEVDKTLNILQEKFYWPYMRKEVQRYCHKCIACLQAKAKTMPHGVYTPLPIASSP</sequence>
<dbReference type="Gramene" id="KOM46871">
    <property type="protein sequence ID" value="KOM46871"/>
    <property type="gene ID" value="LR48_Vigan07g057500"/>
</dbReference>
<evidence type="ECO:0000313" key="3">
    <source>
        <dbReference type="Proteomes" id="UP000053144"/>
    </source>
</evidence>
<gene>
    <name evidence="2" type="ORF">LR48_Vigan07g057500</name>
</gene>